<sequence length="123" mass="14081">MIIQLKLDLQNERNHKEHMSEISKKFEEVKSTISTASSEIKSEIKSIMKEGYDKESTKTINQIRDFTEKLNKNVNENISKTQQNKIDPIAETLQKINEDSITATKALEVTGTYYLTTHAHPGK</sequence>
<reference evidence="1" key="1">
    <citation type="submission" date="2018-11" db="EMBL/GenBank/DDBJ databases">
        <authorList>
            <person name="Alioto T."/>
            <person name="Alioto T."/>
        </authorList>
    </citation>
    <scope>NUCLEOTIDE SEQUENCE</scope>
</reference>
<keyword evidence="2" id="KW-1185">Reference proteome</keyword>
<dbReference type="EMBL" id="UYJE01009785">
    <property type="protein sequence ID" value="VDI76744.1"/>
    <property type="molecule type" value="Genomic_DNA"/>
</dbReference>
<proteinExistence type="predicted"/>
<dbReference type="Proteomes" id="UP000596742">
    <property type="component" value="Unassembled WGS sequence"/>
</dbReference>
<evidence type="ECO:0000313" key="2">
    <source>
        <dbReference type="Proteomes" id="UP000596742"/>
    </source>
</evidence>
<dbReference type="AlphaFoldDB" id="A0A8B6H9L9"/>
<protein>
    <submittedName>
        <fullName evidence="1">Uncharacterized protein</fullName>
    </submittedName>
</protein>
<name>A0A8B6H9L9_MYTGA</name>
<organism evidence="1 2">
    <name type="scientific">Mytilus galloprovincialis</name>
    <name type="common">Mediterranean mussel</name>
    <dbReference type="NCBI Taxonomy" id="29158"/>
    <lineage>
        <taxon>Eukaryota</taxon>
        <taxon>Metazoa</taxon>
        <taxon>Spiralia</taxon>
        <taxon>Lophotrochozoa</taxon>
        <taxon>Mollusca</taxon>
        <taxon>Bivalvia</taxon>
        <taxon>Autobranchia</taxon>
        <taxon>Pteriomorphia</taxon>
        <taxon>Mytilida</taxon>
        <taxon>Mytiloidea</taxon>
        <taxon>Mytilidae</taxon>
        <taxon>Mytilinae</taxon>
        <taxon>Mytilus</taxon>
    </lineage>
</organism>
<gene>
    <name evidence="1" type="ORF">MGAL_10B024406</name>
</gene>
<comment type="caution">
    <text evidence="1">The sequence shown here is derived from an EMBL/GenBank/DDBJ whole genome shotgun (WGS) entry which is preliminary data.</text>
</comment>
<accession>A0A8B6H9L9</accession>
<evidence type="ECO:0000313" key="1">
    <source>
        <dbReference type="EMBL" id="VDI76744.1"/>
    </source>
</evidence>